<comment type="caution">
    <text evidence="3">The sequence shown here is derived from an EMBL/GenBank/DDBJ whole genome shotgun (WGS) entry which is preliminary data.</text>
</comment>
<evidence type="ECO:0000313" key="4">
    <source>
        <dbReference type="Proteomes" id="UP000544872"/>
    </source>
</evidence>
<accession>A0A7W9ZC21</accession>
<dbReference type="Proteomes" id="UP000544872">
    <property type="component" value="Unassembled WGS sequence"/>
</dbReference>
<dbReference type="Gene3D" id="3.40.190.170">
    <property type="entry name" value="Bacterial extracellular solute-binding protein, family 7"/>
    <property type="match status" value="1"/>
</dbReference>
<keyword evidence="1 2" id="KW-0732">Signal</keyword>
<dbReference type="AlphaFoldDB" id="A0A7W9ZC21"/>
<protein>
    <submittedName>
        <fullName evidence="3">C4-dicarboxylate-binding protein DctP</fullName>
    </submittedName>
</protein>
<dbReference type="EMBL" id="JACIIX010000001">
    <property type="protein sequence ID" value="MBB6208721.1"/>
    <property type="molecule type" value="Genomic_DNA"/>
</dbReference>
<dbReference type="InterPro" id="IPR018389">
    <property type="entry name" value="DctP_fam"/>
</dbReference>
<dbReference type="GO" id="GO:0055085">
    <property type="term" value="P:transmembrane transport"/>
    <property type="evidence" value="ECO:0007669"/>
    <property type="project" value="InterPro"/>
</dbReference>
<organism evidence="3 4">
    <name type="scientific">Novispirillum itersonii</name>
    <name type="common">Aquaspirillum itersonii</name>
    <dbReference type="NCBI Taxonomy" id="189"/>
    <lineage>
        <taxon>Bacteria</taxon>
        <taxon>Pseudomonadati</taxon>
        <taxon>Pseudomonadota</taxon>
        <taxon>Alphaproteobacteria</taxon>
        <taxon>Rhodospirillales</taxon>
        <taxon>Novispirillaceae</taxon>
        <taxon>Novispirillum</taxon>
    </lineage>
</organism>
<dbReference type="SUPFAM" id="SSF53850">
    <property type="entry name" value="Periplasmic binding protein-like II"/>
    <property type="match status" value="1"/>
</dbReference>
<evidence type="ECO:0000256" key="2">
    <source>
        <dbReference type="SAM" id="SignalP"/>
    </source>
</evidence>
<reference evidence="3 4" key="1">
    <citation type="submission" date="2020-08" db="EMBL/GenBank/DDBJ databases">
        <title>Genomic Encyclopedia of Type Strains, Phase IV (KMG-IV): sequencing the most valuable type-strain genomes for metagenomic binning, comparative biology and taxonomic classification.</title>
        <authorList>
            <person name="Goeker M."/>
        </authorList>
    </citation>
    <scope>NUCLEOTIDE SEQUENCE [LARGE SCALE GENOMIC DNA]</scope>
    <source>
        <strain evidence="3 4">DSM 11590</strain>
    </source>
</reference>
<dbReference type="PANTHER" id="PTHR33376:SF4">
    <property type="entry name" value="SIALIC ACID-BINDING PERIPLASMIC PROTEIN SIAP"/>
    <property type="match status" value="1"/>
</dbReference>
<keyword evidence="4" id="KW-1185">Reference proteome</keyword>
<dbReference type="Pfam" id="PF03480">
    <property type="entry name" value="DctP"/>
    <property type="match status" value="1"/>
</dbReference>
<evidence type="ECO:0000256" key="1">
    <source>
        <dbReference type="ARBA" id="ARBA00022729"/>
    </source>
</evidence>
<feature type="signal peptide" evidence="2">
    <location>
        <begin position="1"/>
        <end position="20"/>
    </location>
</feature>
<name>A0A7W9ZC21_NOVIT</name>
<feature type="chain" id="PRO_5031133406" evidence="2">
    <location>
        <begin position="21"/>
        <end position="329"/>
    </location>
</feature>
<dbReference type="RefSeq" id="WP_184259978.1">
    <property type="nucleotide sequence ID" value="NZ_JACIIX010000001.1"/>
</dbReference>
<evidence type="ECO:0000313" key="3">
    <source>
        <dbReference type="EMBL" id="MBB6208721.1"/>
    </source>
</evidence>
<dbReference type="NCBIfam" id="NF037995">
    <property type="entry name" value="TRAP_S1"/>
    <property type="match status" value="1"/>
</dbReference>
<dbReference type="InterPro" id="IPR038404">
    <property type="entry name" value="TRAP_DctP_sf"/>
</dbReference>
<dbReference type="PANTHER" id="PTHR33376">
    <property type="match status" value="1"/>
</dbReference>
<sequence>MRIGGLLAVAILMISLPLRAADLVMSTENTPDHPQARFLEEFAAAVTPALHPHSLILKHSADAVRGRDEAEALTNGRIAFAAPGLWNLDSYNTDLNALLMPTLTGRSTAELEALVDGPLGAVLNAGLMRSLDVVVIGRWLDLGPAHIFTVSRPVRTFADLRGLRIRYAGGAANEMVLKALGAVPVLVPWPEVPAALRAGRVDGILTTASTVVSGRLWDAGLRHGFLSGQYYSFFIPMASRDVWRRLSPPQRDAVRAAWEAGIETGREAARSSQEQAGRTLQAAGLTLTVPDGADLTATRARLVALQPDFLSGLGVSAEVAAALSQAGLP</sequence>
<gene>
    <name evidence="3" type="ORF">FHS48_000102</name>
</gene>
<proteinExistence type="predicted"/>